<evidence type="ECO:0000256" key="9">
    <source>
        <dbReference type="SAM" id="MobiDB-lite"/>
    </source>
</evidence>
<evidence type="ECO:0000256" key="1">
    <source>
        <dbReference type="ARBA" id="ARBA00004514"/>
    </source>
</evidence>
<evidence type="ECO:0000313" key="11">
    <source>
        <dbReference type="EMBL" id="KAF9500959.1"/>
    </source>
</evidence>
<comment type="similarity">
    <text evidence="2">Belongs to the eIF-2B gamma/epsilon subunits family.</text>
</comment>
<dbReference type="InterPro" id="IPR016024">
    <property type="entry name" value="ARM-type_fold"/>
</dbReference>
<evidence type="ECO:0000256" key="7">
    <source>
        <dbReference type="ARBA" id="ARBA00044345"/>
    </source>
</evidence>
<feature type="compositionally biased region" description="Acidic residues" evidence="9">
    <location>
        <begin position="723"/>
        <end position="756"/>
    </location>
</feature>
<dbReference type="InterPro" id="IPR051956">
    <property type="entry name" value="eIF2B_epsilon"/>
</dbReference>
<dbReference type="SUPFAM" id="SSF48371">
    <property type="entry name" value="ARM repeat"/>
    <property type="match status" value="1"/>
</dbReference>
<dbReference type="FunFam" id="3.90.550.10:FF:000066">
    <property type="entry name" value="Translation initiation factor eIF-2B subunit epsilon"/>
    <property type="match status" value="1"/>
</dbReference>
<evidence type="ECO:0000256" key="6">
    <source>
        <dbReference type="ARBA" id="ARBA00044144"/>
    </source>
</evidence>
<feature type="compositionally biased region" description="Acidic residues" evidence="9">
    <location>
        <begin position="434"/>
        <end position="458"/>
    </location>
</feature>
<dbReference type="Gene3D" id="2.160.10.10">
    <property type="entry name" value="Hexapeptide repeat proteins"/>
    <property type="match status" value="1"/>
</dbReference>
<dbReference type="SUPFAM" id="SSF53448">
    <property type="entry name" value="Nucleotide-diphospho-sugar transferases"/>
    <property type="match status" value="1"/>
</dbReference>
<dbReference type="SUPFAM" id="SSF51161">
    <property type="entry name" value="Trimeric LpxA-like enzymes"/>
    <property type="match status" value="1"/>
</dbReference>
<keyword evidence="12" id="KW-1185">Reference proteome</keyword>
<dbReference type="Gene3D" id="3.90.550.10">
    <property type="entry name" value="Spore Coat Polysaccharide Biosynthesis Protein SpsA, Chain A"/>
    <property type="match status" value="1"/>
</dbReference>
<evidence type="ECO:0000256" key="4">
    <source>
        <dbReference type="ARBA" id="ARBA00022540"/>
    </source>
</evidence>
<dbReference type="CDD" id="cd11558">
    <property type="entry name" value="W2_eIF2B_epsilon"/>
    <property type="match status" value="1"/>
</dbReference>
<comment type="subcellular location">
    <subcellularLocation>
        <location evidence="1">Cytoplasm</location>
        <location evidence="1">Cytosol</location>
    </subcellularLocation>
</comment>
<dbReference type="GO" id="GO:0005851">
    <property type="term" value="C:eukaryotic translation initiation factor 2B complex"/>
    <property type="evidence" value="ECO:0007669"/>
    <property type="project" value="TreeGrafter"/>
</dbReference>
<evidence type="ECO:0000256" key="8">
    <source>
        <dbReference type="ARBA" id="ARBA00046432"/>
    </source>
</evidence>
<evidence type="ECO:0000313" key="12">
    <source>
        <dbReference type="Proteomes" id="UP000807025"/>
    </source>
</evidence>
<dbReference type="GO" id="GO:0003743">
    <property type="term" value="F:translation initiation factor activity"/>
    <property type="evidence" value="ECO:0007669"/>
    <property type="project" value="UniProtKB-KW"/>
</dbReference>
<feature type="region of interest" description="Disordered" evidence="9">
    <location>
        <begin position="719"/>
        <end position="756"/>
    </location>
</feature>
<gene>
    <name evidence="11" type="ORF">BDN71DRAFT_1461921</name>
</gene>
<dbReference type="InterPro" id="IPR011004">
    <property type="entry name" value="Trimer_LpxA-like_sf"/>
</dbReference>
<dbReference type="Pfam" id="PF00483">
    <property type="entry name" value="NTP_transferase"/>
    <property type="match status" value="1"/>
</dbReference>
<dbReference type="GO" id="GO:0016740">
    <property type="term" value="F:transferase activity"/>
    <property type="evidence" value="ECO:0007669"/>
    <property type="project" value="UniProtKB-KW"/>
</dbReference>
<dbReference type="GO" id="GO:0005085">
    <property type="term" value="F:guanyl-nucleotide exchange factor activity"/>
    <property type="evidence" value="ECO:0007669"/>
    <property type="project" value="InterPro"/>
</dbReference>
<feature type="region of interest" description="Disordered" evidence="9">
    <location>
        <begin position="427"/>
        <end position="459"/>
    </location>
</feature>
<evidence type="ECO:0000259" key="10">
    <source>
        <dbReference type="PROSITE" id="PS51363"/>
    </source>
</evidence>
<keyword evidence="3" id="KW-0963">Cytoplasm</keyword>
<evidence type="ECO:0000256" key="5">
    <source>
        <dbReference type="ARBA" id="ARBA00022917"/>
    </source>
</evidence>
<proteinExistence type="inferred from homology"/>
<protein>
    <recommendedName>
        <fullName evidence="6">Translation initiation factor eIF2B subunit epsilon</fullName>
    </recommendedName>
    <alternativeName>
        <fullName evidence="7">eIF2B GDP-GTP exchange factor subunit epsilon</fullName>
    </alternativeName>
</protein>
<dbReference type="AlphaFoldDB" id="A0A9P6A7E8"/>
<dbReference type="Pfam" id="PF02020">
    <property type="entry name" value="W2"/>
    <property type="match status" value="1"/>
</dbReference>
<feature type="compositionally biased region" description="Low complexity" evidence="9">
    <location>
        <begin position="531"/>
        <end position="543"/>
    </location>
</feature>
<evidence type="ECO:0000256" key="3">
    <source>
        <dbReference type="ARBA" id="ARBA00022490"/>
    </source>
</evidence>
<keyword evidence="11" id="KW-0808">Transferase</keyword>
<dbReference type="InterPro" id="IPR056764">
    <property type="entry name" value="LbH_EIF2B3/5"/>
</dbReference>
<keyword evidence="4" id="KW-0396">Initiation factor</keyword>
<dbReference type="CDD" id="cd04197">
    <property type="entry name" value="eIF-2B_epsilon_N"/>
    <property type="match status" value="1"/>
</dbReference>
<dbReference type="GO" id="GO:0031369">
    <property type="term" value="F:translation initiation factor binding"/>
    <property type="evidence" value="ECO:0007669"/>
    <property type="project" value="InterPro"/>
</dbReference>
<organism evidence="11 12">
    <name type="scientific">Pleurotus eryngii</name>
    <name type="common">Boletus of the steppes</name>
    <dbReference type="NCBI Taxonomy" id="5323"/>
    <lineage>
        <taxon>Eukaryota</taxon>
        <taxon>Fungi</taxon>
        <taxon>Dikarya</taxon>
        <taxon>Basidiomycota</taxon>
        <taxon>Agaricomycotina</taxon>
        <taxon>Agaricomycetes</taxon>
        <taxon>Agaricomycetidae</taxon>
        <taxon>Agaricales</taxon>
        <taxon>Pleurotineae</taxon>
        <taxon>Pleurotaceae</taxon>
        <taxon>Pleurotus</taxon>
    </lineage>
</organism>
<dbReference type="Gene3D" id="1.25.40.180">
    <property type="match status" value="1"/>
</dbReference>
<keyword evidence="5" id="KW-0648">Protein biosynthesis</keyword>
<dbReference type="PANTHER" id="PTHR45887:SF1">
    <property type="entry name" value="TRANSLATION INITIATION FACTOR EIF-2B SUBUNIT EPSILON"/>
    <property type="match status" value="1"/>
</dbReference>
<dbReference type="OrthoDB" id="424572at2759"/>
<comment type="subunit">
    <text evidence="8">Component of the translation initiation factor 2B (eIF2B) complex which is a heterodecamer of two sets of five different subunits: alpha, beta, gamma, delta and epsilon. Subunits alpha, beta and delta comprise a regulatory subcomplex and subunits epsilon and gamma comprise a catalytic subcomplex. Within the complex, the hexameric regulatory complex resides at the center, with the two heterodimeric catalytic subcomplexes bound on opposite sides.</text>
</comment>
<feature type="region of interest" description="Disordered" evidence="9">
    <location>
        <begin position="504"/>
        <end position="549"/>
    </location>
</feature>
<dbReference type="InterPro" id="IPR035543">
    <property type="entry name" value="eIF-2B_epsilon_N"/>
</dbReference>
<reference evidence="11" key="1">
    <citation type="submission" date="2020-11" db="EMBL/GenBank/DDBJ databases">
        <authorList>
            <consortium name="DOE Joint Genome Institute"/>
            <person name="Ahrendt S."/>
            <person name="Riley R."/>
            <person name="Andreopoulos W."/>
            <person name="Labutti K."/>
            <person name="Pangilinan J."/>
            <person name="Ruiz-Duenas F.J."/>
            <person name="Barrasa J.M."/>
            <person name="Sanchez-Garcia M."/>
            <person name="Camarero S."/>
            <person name="Miyauchi S."/>
            <person name="Serrano A."/>
            <person name="Linde D."/>
            <person name="Babiker R."/>
            <person name="Drula E."/>
            <person name="Ayuso-Fernandez I."/>
            <person name="Pacheco R."/>
            <person name="Padilla G."/>
            <person name="Ferreira P."/>
            <person name="Barriuso J."/>
            <person name="Kellner H."/>
            <person name="Castanera R."/>
            <person name="Alfaro M."/>
            <person name="Ramirez L."/>
            <person name="Pisabarro A.G."/>
            <person name="Kuo A."/>
            <person name="Tritt A."/>
            <person name="Lipzen A."/>
            <person name="He G."/>
            <person name="Yan M."/>
            <person name="Ng V."/>
            <person name="Cullen D."/>
            <person name="Martin F."/>
            <person name="Rosso M.-N."/>
            <person name="Henrissat B."/>
            <person name="Hibbett D."/>
            <person name="Martinez A.T."/>
            <person name="Grigoriev I.V."/>
        </authorList>
    </citation>
    <scope>NUCLEOTIDE SEQUENCE</scope>
    <source>
        <strain evidence="11">ATCC 90797</strain>
    </source>
</reference>
<name>A0A9P6A7E8_PLEER</name>
<dbReference type="GO" id="GO:0005829">
    <property type="term" value="C:cytosol"/>
    <property type="evidence" value="ECO:0007669"/>
    <property type="project" value="UniProtKB-SubCell"/>
</dbReference>
<dbReference type="InterPro" id="IPR005835">
    <property type="entry name" value="NTP_transferase_dom"/>
</dbReference>
<dbReference type="PROSITE" id="PS51363">
    <property type="entry name" value="W2"/>
    <property type="match status" value="1"/>
</dbReference>
<dbReference type="InterPro" id="IPR003307">
    <property type="entry name" value="W2_domain"/>
</dbReference>
<dbReference type="PANTHER" id="PTHR45887">
    <property type="entry name" value="TRANSLATION INITIATION FACTOR EIF-2B SUBUNIT EPSILON"/>
    <property type="match status" value="1"/>
</dbReference>
<sequence>MPPKQSNPKDPLISDDDEVLQAVILSDSFNKRFRPLTRRKPRCLLPICNAPLLDWTLESLALAGVQEIFVICRSYATRVKAALSKSKWSAPNSGIKITPIMTAKETFSPGDAMRDIYTRGLLTSDFVLVHGDLVSNIRIDDVVRVHKERRKVNKDAIMTMVVKEAGIGHRTRSRGESSVFVLDPETSECLHYEPVMGYPRKSVARIPREVVTAHPRIEIRNDLIDCQIDVCSVEVPSLFTDNFDYGDIRRDFVHGILTSDLLMKNIHCYIAKEGYAARVQDTRSYDSVSKDILSRWTFPMVPDNNHPADHAYEHIRGNKYIPKDNSVVLARTCKIGPKSLIGPASNCSEDTTITSSVIGANCVIGPRSTISNAYLFDNTVIGADCVIDRSIVGSNVQVKDGSRIERGCLLGDGVVVGPGAVLMPFERLMKKDDEGEDSAGGDNEEEDEEEDSDEEDLEEYQKNVKSILGEDSNALVWPRGPPEDEEDEENVENFTNQRFMRLGDDLSDLDSDTSADSSADNSDSDSDSDTESVTSVATSTSASHVPTTPTIAVPSSAAVAEYEFRVEAKQSLERAFAEGHSVDNAAVELKTLRMASNVPLSRVREAVVGAIVERIKIGGEVAEQRKEIATVISRWGELINKIGGVDAVETITALQFHCVGSDRLPLFGQILAALYQEDIVEEEDIRAWHALSASKGAEVLPGLEADNIKKCWTVGERMIQQFDEQESSEEEDGGETDEGEGTTEEGTTEDESEDSD</sequence>
<evidence type="ECO:0000256" key="2">
    <source>
        <dbReference type="ARBA" id="ARBA00007878"/>
    </source>
</evidence>
<dbReference type="EMBL" id="MU154525">
    <property type="protein sequence ID" value="KAF9500959.1"/>
    <property type="molecule type" value="Genomic_DNA"/>
</dbReference>
<feature type="region of interest" description="Disordered" evidence="9">
    <location>
        <begin position="471"/>
        <end position="491"/>
    </location>
</feature>
<feature type="domain" description="W2" evidence="10">
    <location>
        <begin position="558"/>
        <end position="732"/>
    </location>
</feature>
<dbReference type="InterPro" id="IPR044123">
    <property type="entry name" value="W2_eIF2B_epsilon"/>
</dbReference>
<dbReference type="Pfam" id="PF25084">
    <property type="entry name" value="LbH_EIF2B"/>
    <property type="match status" value="1"/>
</dbReference>
<comment type="caution">
    <text evidence="11">The sequence shown here is derived from an EMBL/GenBank/DDBJ whole genome shotgun (WGS) entry which is preliminary data.</text>
</comment>
<accession>A0A9P6A7E8</accession>
<dbReference type="InterPro" id="IPR029044">
    <property type="entry name" value="Nucleotide-diphossugar_trans"/>
</dbReference>
<dbReference type="Proteomes" id="UP000807025">
    <property type="component" value="Unassembled WGS sequence"/>
</dbReference>